<organism evidence="1 2">
    <name type="scientific">Rhabditophanes sp. KR3021</name>
    <dbReference type="NCBI Taxonomy" id="114890"/>
    <lineage>
        <taxon>Eukaryota</taxon>
        <taxon>Metazoa</taxon>
        <taxon>Ecdysozoa</taxon>
        <taxon>Nematoda</taxon>
        <taxon>Chromadorea</taxon>
        <taxon>Rhabditida</taxon>
        <taxon>Tylenchina</taxon>
        <taxon>Panagrolaimomorpha</taxon>
        <taxon>Strongyloidoidea</taxon>
        <taxon>Alloionematidae</taxon>
        <taxon>Rhabditophanes</taxon>
    </lineage>
</organism>
<sequence length="500" mass="56944">MILFGGGYLARPVVEIDVQQKSVREIGNLSIGKGYHCSEKIGNDIFVLGDRYSKQIEKYNLESNKSEVLSFEMTSDKYLYSSVVYSNRIYVIGGYLNGNSIDTVKYFEPEKMKWIDAPKLLQQIICHDSVIYAVKLNEWNVNEKAVSKNSYSKMILFGGGYLARPVVEIDVQQKSVREIGNLSIGKGYHCSEKIGNDIFVLGDRYSKQIEKYNLESNKSEVLSFEMTSDKYLYSSVVYSNRIYVIGGYLNGNSIDTVKYFEPEKMKWIDAPKLLQPISRHDSVIVDEIIYAVGDILSTKFQRYNLKSNKSEVLSLEMTSDKYCYSSVAHSNRIYVIGGVLNWTTIDTVEYFEPEKMKWIGAPKLLQQIICHDSVIYAVGDVWSTKFQRFDPREGKWSFLADIPTRTFDTALSVFEYAITCSEGGNVQPLCQIYDIRNNKWDKLANLTNPVYGAKSIENETSIIVAGGGDKIQSYNKDNKTWSIMDIKLPHANCSSSKIWL</sequence>
<dbReference type="Proteomes" id="UP000095286">
    <property type="component" value="Unplaced"/>
</dbReference>
<evidence type="ECO:0000313" key="2">
    <source>
        <dbReference type="WBParaSite" id="RSKR_0000309700.1"/>
    </source>
</evidence>
<evidence type="ECO:0000313" key="1">
    <source>
        <dbReference type="Proteomes" id="UP000095286"/>
    </source>
</evidence>
<protein>
    <submittedName>
        <fullName evidence="2">Kelch-like protein</fullName>
    </submittedName>
</protein>
<accession>A0AC35TR76</accession>
<name>A0AC35TR76_9BILA</name>
<reference evidence="2" key="1">
    <citation type="submission" date="2016-11" db="UniProtKB">
        <authorList>
            <consortium name="WormBaseParasite"/>
        </authorList>
    </citation>
    <scope>IDENTIFICATION</scope>
    <source>
        <strain evidence="2">KR3021</strain>
    </source>
</reference>
<dbReference type="WBParaSite" id="RSKR_0000309700.1">
    <property type="protein sequence ID" value="RSKR_0000309700.1"/>
    <property type="gene ID" value="RSKR_0000309700"/>
</dbReference>
<proteinExistence type="predicted"/>